<reference evidence="7" key="1">
    <citation type="journal article" date="2019" name="Int. J. Syst. Evol. Microbiol.">
        <title>The Global Catalogue of Microorganisms (GCM) 10K type strain sequencing project: providing services to taxonomists for standard genome sequencing and annotation.</title>
        <authorList>
            <consortium name="The Broad Institute Genomics Platform"/>
            <consortium name="The Broad Institute Genome Sequencing Center for Infectious Disease"/>
            <person name="Wu L."/>
            <person name="Ma J."/>
        </authorList>
    </citation>
    <scope>NUCLEOTIDE SEQUENCE [LARGE SCALE GENOMIC DNA]</scope>
    <source>
        <strain evidence="7">JCM 17626</strain>
    </source>
</reference>
<sequence length="810" mass="92238">MGRINIYSIFYLGKFCNIFNLQHFHIELILKEKPLFLGVVTFKRFLLILFVLYCNHLQAQKVGLVFSGGGAKGLSHIGTLKALEENHIPIDYITGTSMGGIVGAMYAAGYSPKQIEEIALSNDFQNWVNGRYTSDYTYYFQKNAPNASMLTAKVAIDTGFHFSFRSNLINDIPLNFAFLELFSQASAVSKDNFDNLFVPYRCMVADVLSQKSITVSKGSLAEAVRATMTVPIVYRPIKLDGKYVFDGGLYNNFPADVMERDFKPDFVIGANVSSKTYNEYPKNIDDRLMNRFLVYMFLSKSDSTMIGKNGVYIQPDLASYSVTNFAPVAELIKKGYDATMADMPRIKALISKRVSDEELAKRRAKFNAGKPELKFSNVTVSGVNAQQKKYVERLFKSDQSTFDLKDIRRGYYKLVADQTFETVYPKISYQAATDSYTFEVVAQPKKSFKLDLGGNISTRPISNVFLGAQYNYLNRKSYTFGTSFYSGRFYESVQVNGRVDYPTKLPLFLAAELTYNHWNYYNTSQIFIENPRPIYIEQSDRKIDLMVGMPLNYNTKIVLHSTFINNSDHYSPNNTFNVGDVLDETIFNGFRGTLNFEKNSLNRKQYATNGQSFSLSINYTTGRENYDPGNIFRNTPGFVKVAEFSRLHHWGSIKLTQENYFLHLKKYTLGYIVEGVISNQPLFSNYYATLLTAPAFYPLQDSRSLFLDKFRATTYAAGGIKNIYNVKKNLDFRLEGYLFLPHKEFELNGFQNVDYAKAITKLRYAGTAGLVYHSPLGPVSLSYNLYNDAIKRNGVLLHIGYLIYNKRSIE</sequence>
<evidence type="ECO:0000256" key="1">
    <source>
        <dbReference type="ARBA" id="ARBA00022801"/>
    </source>
</evidence>
<feature type="short sequence motif" description="GXSXG" evidence="4">
    <location>
        <begin position="95"/>
        <end position="99"/>
    </location>
</feature>
<dbReference type="PROSITE" id="PS51635">
    <property type="entry name" value="PNPLA"/>
    <property type="match status" value="1"/>
</dbReference>
<dbReference type="EMBL" id="BAABBY010000003">
    <property type="protein sequence ID" value="GAA4200854.1"/>
    <property type="molecule type" value="Genomic_DNA"/>
</dbReference>
<dbReference type="InterPro" id="IPR016035">
    <property type="entry name" value="Acyl_Trfase/lysoPLipase"/>
</dbReference>
<gene>
    <name evidence="6" type="ORF">GCM10022289_13290</name>
</gene>
<dbReference type="PANTHER" id="PTHR14226:SF29">
    <property type="entry name" value="NEUROPATHY TARGET ESTERASE SWS"/>
    <property type="match status" value="1"/>
</dbReference>
<keyword evidence="7" id="KW-1185">Reference proteome</keyword>
<dbReference type="Gene3D" id="3.40.1090.10">
    <property type="entry name" value="Cytosolic phospholipase A2 catalytic domain"/>
    <property type="match status" value="2"/>
</dbReference>
<dbReference type="CDD" id="cd07205">
    <property type="entry name" value="Pat_PNPLA6_PNPLA7_NTE1_like"/>
    <property type="match status" value="1"/>
</dbReference>
<keyword evidence="1 4" id="KW-0378">Hydrolase</keyword>
<evidence type="ECO:0000256" key="3">
    <source>
        <dbReference type="ARBA" id="ARBA00023098"/>
    </source>
</evidence>
<dbReference type="RefSeq" id="WP_344850538.1">
    <property type="nucleotide sequence ID" value="NZ_BAABBY010000003.1"/>
</dbReference>
<keyword evidence="3 4" id="KW-0443">Lipid metabolism</keyword>
<accession>A0ABP8B914</accession>
<evidence type="ECO:0000256" key="2">
    <source>
        <dbReference type="ARBA" id="ARBA00022963"/>
    </source>
</evidence>
<evidence type="ECO:0000259" key="5">
    <source>
        <dbReference type="PROSITE" id="PS51635"/>
    </source>
</evidence>
<dbReference type="InterPro" id="IPR002641">
    <property type="entry name" value="PNPLA_dom"/>
</dbReference>
<organism evidence="6 7">
    <name type="scientific">Pedobacter jeongneungensis</name>
    <dbReference type="NCBI Taxonomy" id="947309"/>
    <lineage>
        <taxon>Bacteria</taxon>
        <taxon>Pseudomonadati</taxon>
        <taxon>Bacteroidota</taxon>
        <taxon>Sphingobacteriia</taxon>
        <taxon>Sphingobacteriales</taxon>
        <taxon>Sphingobacteriaceae</taxon>
        <taxon>Pedobacter</taxon>
    </lineage>
</organism>
<dbReference type="Proteomes" id="UP001501772">
    <property type="component" value="Unassembled WGS sequence"/>
</dbReference>
<proteinExistence type="predicted"/>
<keyword evidence="2 4" id="KW-0442">Lipid degradation</keyword>
<protein>
    <submittedName>
        <fullName evidence="6">Patatin-like phospholipase family protein</fullName>
    </submittedName>
</protein>
<dbReference type="PANTHER" id="PTHR14226">
    <property type="entry name" value="NEUROPATHY TARGET ESTERASE/SWISS CHEESE D.MELANOGASTER"/>
    <property type="match status" value="1"/>
</dbReference>
<feature type="short sequence motif" description="DGA/G" evidence="4">
    <location>
        <begin position="246"/>
        <end position="248"/>
    </location>
</feature>
<evidence type="ECO:0000313" key="6">
    <source>
        <dbReference type="EMBL" id="GAA4200854.1"/>
    </source>
</evidence>
<name>A0ABP8B914_9SPHI</name>
<evidence type="ECO:0000256" key="4">
    <source>
        <dbReference type="PROSITE-ProRule" id="PRU01161"/>
    </source>
</evidence>
<dbReference type="SUPFAM" id="SSF52151">
    <property type="entry name" value="FabD/lysophospholipase-like"/>
    <property type="match status" value="1"/>
</dbReference>
<evidence type="ECO:0000313" key="7">
    <source>
        <dbReference type="Proteomes" id="UP001501772"/>
    </source>
</evidence>
<dbReference type="InterPro" id="IPR050301">
    <property type="entry name" value="NTE"/>
</dbReference>
<feature type="domain" description="PNPLA" evidence="5">
    <location>
        <begin position="64"/>
        <end position="259"/>
    </location>
</feature>
<feature type="active site" description="Nucleophile" evidence="4">
    <location>
        <position position="97"/>
    </location>
</feature>
<feature type="short sequence motif" description="GXGXXG" evidence="4">
    <location>
        <begin position="68"/>
        <end position="73"/>
    </location>
</feature>
<feature type="active site" description="Proton acceptor" evidence="4">
    <location>
        <position position="246"/>
    </location>
</feature>
<comment type="caution">
    <text evidence="6">The sequence shown here is derived from an EMBL/GenBank/DDBJ whole genome shotgun (WGS) entry which is preliminary data.</text>
</comment>
<dbReference type="Pfam" id="PF01734">
    <property type="entry name" value="Patatin"/>
    <property type="match status" value="1"/>
</dbReference>